<feature type="compositionally biased region" description="Basic and acidic residues" evidence="1">
    <location>
        <begin position="236"/>
        <end position="263"/>
    </location>
</feature>
<feature type="compositionally biased region" description="Basic and acidic residues" evidence="1">
    <location>
        <begin position="452"/>
        <end position="465"/>
    </location>
</feature>
<feature type="region of interest" description="Disordered" evidence="1">
    <location>
        <begin position="164"/>
        <end position="346"/>
    </location>
</feature>
<dbReference type="AlphaFoldDB" id="A0A1E7EZY3"/>
<feature type="compositionally biased region" description="Low complexity" evidence="1">
    <location>
        <begin position="489"/>
        <end position="514"/>
    </location>
</feature>
<feature type="compositionally biased region" description="Basic residues" evidence="1">
    <location>
        <begin position="535"/>
        <end position="544"/>
    </location>
</feature>
<dbReference type="Proteomes" id="UP000095751">
    <property type="component" value="Unassembled WGS sequence"/>
</dbReference>
<feature type="compositionally biased region" description="Polar residues" evidence="1">
    <location>
        <begin position="469"/>
        <end position="488"/>
    </location>
</feature>
<proteinExistence type="predicted"/>
<name>A0A1E7EZY3_9STRA</name>
<dbReference type="EMBL" id="KV784367">
    <property type="protein sequence ID" value="OEU11522.1"/>
    <property type="molecule type" value="Genomic_DNA"/>
</dbReference>
<keyword evidence="3" id="KW-1185">Reference proteome</keyword>
<feature type="region of interest" description="Disordered" evidence="1">
    <location>
        <begin position="440"/>
        <end position="568"/>
    </location>
</feature>
<protein>
    <submittedName>
        <fullName evidence="2">Uncharacterized protein</fullName>
    </submittedName>
</protein>
<evidence type="ECO:0000313" key="3">
    <source>
        <dbReference type="Proteomes" id="UP000095751"/>
    </source>
</evidence>
<feature type="compositionally biased region" description="Low complexity" evidence="1">
    <location>
        <begin position="295"/>
        <end position="306"/>
    </location>
</feature>
<evidence type="ECO:0000313" key="2">
    <source>
        <dbReference type="EMBL" id="OEU11522.1"/>
    </source>
</evidence>
<gene>
    <name evidence="2" type="ORF">FRACYDRAFT_245577</name>
</gene>
<reference evidence="2 3" key="1">
    <citation type="submission" date="2016-09" db="EMBL/GenBank/DDBJ databases">
        <title>Extensive genetic diversity and differential bi-allelic expression allows diatom success in the polar Southern Ocean.</title>
        <authorList>
            <consortium name="DOE Joint Genome Institute"/>
            <person name="Mock T."/>
            <person name="Otillar R.P."/>
            <person name="Strauss J."/>
            <person name="Dupont C."/>
            <person name="Frickenhaus S."/>
            <person name="Maumus F."/>
            <person name="Mcmullan M."/>
            <person name="Sanges R."/>
            <person name="Schmutz J."/>
            <person name="Toseland A."/>
            <person name="Valas R."/>
            <person name="Veluchamy A."/>
            <person name="Ward B.J."/>
            <person name="Allen A."/>
            <person name="Barry K."/>
            <person name="Falciatore A."/>
            <person name="Ferrante M."/>
            <person name="Fortunato A.E."/>
            <person name="Gloeckner G."/>
            <person name="Gruber A."/>
            <person name="Hipkin R."/>
            <person name="Janech M."/>
            <person name="Kroth P."/>
            <person name="Leese F."/>
            <person name="Lindquist E."/>
            <person name="Lyon B.R."/>
            <person name="Martin J."/>
            <person name="Mayer C."/>
            <person name="Parker M."/>
            <person name="Quesneville H."/>
            <person name="Raymond J."/>
            <person name="Uhlig C."/>
            <person name="Valentin K.U."/>
            <person name="Worden A.Z."/>
            <person name="Armbrust E.V."/>
            <person name="Bowler C."/>
            <person name="Green B."/>
            <person name="Moulton V."/>
            <person name="Van Oosterhout C."/>
            <person name="Grigoriev I."/>
        </authorList>
    </citation>
    <scope>NUCLEOTIDE SEQUENCE [LARGE SCALE GENOMIC DNA]</scope>
    <source>
        <strain evidence="2 3">CCMP1102</strain>
    </source>
</reference>
<feature type="region of interest" description="Disordered" evidence="1">
    <location>
        <begin position="109"/>
        <end position="151"/>
    </location>
</feature>
<evidence type="ECO:0000256" key="1">
    <source>
        <dbReference type="SAM" id="MobiDB-lite"/>
    </source>
</evidence>
<accession>A0A1E7EZY3</accession>
<feature type="compositionally biased region" description="Basic and acidic residues" evidence="1">
    <location>
        <begin position="55"/>
        <end position="78"/>
    </location>
</feature>
<organism evidence="2 3">
    <name type="scientific">Fragilariopsis cylindrus CCMP1102</name>
    <dbReference type="NCBI Taxonomy" id="635003"/>
    <lineage>
        <taxon>Eukaryota</taxon>
        <taxon>Sar</taxon>
        <taxon>Stramenopiles</taxon>
        <taxon>Ochrophyta</taxon>
        <taxon>Bacillariophyta</taxon>
        <taxon>Bacillariophyceae</taxon>
        <taxon>Bacillariophycidae</taxon>
        <taxon>Bacillariales</taxon>
        <taxon>Bacillariaceae</taxon>
        <taxon>Fragilariopsis</taxon>
    </lineage>
</organism>
<feature type="compositionally biased region" description="Basic and acidic residues" evidence="1">
    <location>
        <begin position="184"/>
        <end position="218"/>
    </location>
</feature>
<dbReference type="InParanoid" id="A0A1E7EZY3"/>
<feature type="compositionally biased region" description="Basic and acidic residues" evidence="1">
    <location>
        <begin position="135"/>
        <end position="151"/>
    </location>
</feature>
<sequence>MAPSKNTSMNSSEGQLNHDGFHSARGRTVGTFITNTLEGAVGSARKSFESEDIDPLDRAEELQDHNNHRPRQKKDDQLSYKQRNRNNNEKYQKTDNSIESVLEQLSHSKSSATVDLCCSDNEDNATEDDGDNLEVESKSKSGGENESGSKHFKVLLDARITKKCDDSVNNNNNDSGRGGRSNKMNRDGLDRRENSNRSSDEESRTQHKRHLNIEEVHTTADSCSNNEKKLSHRRQEKTSDEGKKNLSDDEQKSNDEINSDSHRSNSCQQPREEKVDKKRRPQSSDEPSDERNTESNFRNSKQSSQQQKKRGKSQKNNNTSIEFKIPKLKNSSHSSKYKPRTVDSDSDNDWDHFREHLLKMVEAAESNDFVLQRTTTQRRNRDSATIDMDMDTSLASTSDNMSQNSSISLFNIRKVAKNGKKKKLKGGKIIPGQAIMNSRYNYSEPIQKKTRRREEDRDENHDGIKGDNIQYSGTNNWNPLNGSRYSDQQNTRSSSTRVNSTLSSSLSQESTNRTRSARPKANRDTEFSSQESPRNNRRSKRNNKTQKNDKTPETIDITNSDSDSDDDDIVMEDNQIMERLAINNKVRNQEDHQPMIKFDFESNTMLLSFIKSKVDVTKGRSEILIGMGDVQEMSYFEMNDAAVQNNIDLDLDSFIYLHAEAERPGVRSRTQNYKFELEFEEDEHLHDLIQAVGDSGILTPTQTQPEDIEIDAKALIEDSRKKYKLRSRATPQKKDPFIAHKKGRRHLTCVSIWRGQEQN</sequence>
<feature type="compositionally biased region" description="Polar residues" evidence="1">
    <location>
        <begin position="1"/>
        <end position="15"/>
    </location>
</feature>
<feature type="compositionally biased region" description="Acidic residues" evidence="1">
    <location>
        <begin position="120"/>
        <end position="134"/>
    </location>
</feature>
<feature type="region of interest" description="Disordered" evidence="1">
    <location>
        <begin position="38"/>
        <end position="97"/>
    </location>
</feature>
<dbReference type="KEGG" id="fcy:FRACYDRAFT_245577"/>
<feature type="region of interest" description="Disordered" evidence="1">
    <location>
        <begin position="1"/>
        <end position="23"/>
    </location>
</feature>